<name>E1SPT4_FERBD</name>
<dbReference type="EMBL" id="CP002209">
    <property type="protein sequence ID" value="ADN74748.1"/>
    <property type="molecule type" value="Genomic_DNA"/>
</dbReference>
<evidence type="ECO:0000313" key="2">
    <source>
        <dbReference type="Proteomes" id="UP000006683"/>
    </source>
</evidence>
<gene>
    <name evidence="1" type="ordered locus">Fbal_0534</name>
</gene>
<dbReference type="RefSeq" id="WP_013344054.1">
    <property type="nucleotide sequence ID" value="NC_014541.1"/>
</dbReference>
<accession>E1SPT4</accession>
<dbReference type="GeneID" id="67184141"/>
<sequence length="58" mass="6277">MQHRSLFRELLGPCLLLAATLLTLHHSPRMVQALAGQAVNAGCHQGGHQDHHMAEGQS</sequence>
<reference evidence="1 2" key="1">
    <citation type="journal article" date="2010" name="Stand. Genomic Sci.">
        <title>Complete genome sequence of Ferrimonas balearica type strain (PAT).</title>
        <authorList>
            <person name="Nolan M."/>
            <person name="Sikorski J."/>
            <person name="Davenport K."/>
            <person name="Lucas S."/>
            <person name="Glavina Del Rio T."/>
            <person name="Tice H."/>
            <person name="Cheng J."/>
            <person name="Goodwin L."/>
            <person name="Pitluck S."/>
            <person name="Liolios K."/>
            <person name="Ivanova N."/>
            <person name="Mavromatis K."/>
            <person name="Ovchinnikova G."/>
            <person name="Pati A."/>
            <person name="Chen A."/>
            <person name="Palaniappan K."/>
            <person name="Land M."/>
            <person name="Hauser L."/>
            <person name="Chang Y."/>
            <person name="Jeffries C."/>
            <person name="Tapia R."/>
            <person name="Brettin T."/>
            <person name="Detter J."/>
            <person name="Han C."/>
            <person name="Yasawong M."/>
            <person name="Rohde M."/>
            <person name="Tindall B."/>
            <person name="Goker M."/>
            <person name="Woyke T."/>
            <person name="Bristow J."/>
            <person name="Eisen J."/>
            <person name="Markowitz V."/>
            <person name="Hugenholtz P."/>
            <person name="Kyrpides N."/>
            <person name="Klenk H."/>
            <person name="Lapidus A."/>
        </authorList>
    </citation>
    <scope>NUCLEOTIDE SEQUENCE [LARGE SCALE GENOMIC DNA]</scope>
    <source>
        <strain evidence="2">DSM 9799 / CCM 4581 / KCTC 23876 / PAT</strain>
    </source>
</reference>
<organism evidence="1 2">
    <name type="scientific">Ferrimonas balearica (strain DSM 9799 / CCM 4581 / KCTC 23876 / PAT)</name>
    <dbReference type="NCBI Taxonomy" id="550540"/>
    <lineage>
        <taxon>Bacteria</taxon>
        <taxon>Pseudomonadati</taxon>
        <taxon>Pseudomonadota</taxon>
        <taxon>Gammaproteobacteria</taxon>
        <taxon>Alteromonadales</taxon>
        <taxon>Ferrimonadaceae</taxon>
        <taxon>Ferrimonas</taxon>
    </lineage>
</organism>
<dbReference type="KEGG" id="fbl:Fbal_0534"/>
<keyword evidence="2" id="KW-1185">Reference proteome</keyword>
<protein>
    <submittedName>
        <fullName evidence="1">Uncharacterized protein</fullName>
    </submittedName>
</protein>
<proteinExistence type="predicted"/>
<dbReference type="STRING" id="550540.Fbal_0534"/>
<dbReference type="HOGENOM" id="CLU_2972769_0_0_6"/>
<dbReference type="AlphaFoldDB" id="E1SPT4"/>
<dbReference type="Proteomes" id="UP000006683">
    <property type="component" value="Chromosome"/>
</dbReference>
<evidence type="ECO:0000313" key="1">
    <source>
        <dbReference type="EMBL" id="ADN74748.1"/>
    </source>
</evidence>